<reference evidence="2 3" key="1">
    <citation type="submission" date="2010-02" db="EMBL/GenBank/DDBJ databases">
        <authorList>
            <person name="Weinstock G."/>
            <person name="Sodergren E."/>
            <person name="Clifton S."/>
            <person name="Fulton L."/>
            <person name="Fulton B."/>
            <person name="Courtney L."/>
            <person name="Fronick C."/>
            <person name="Harrison M."/>
            <person name="Strong C."/>
            <person name="Farmer C."/>
            <person name="Delahaunty K."/>
            <person name="Markovic C."/>
            <person name="Hall O."/>
            <person name="Minx P."/>
            <person name="Tomlinson C."/>
            <person name="Mitreva M."/>
            <person name="Nelson J."/>
            <person name="Hou S."/>
            <person name="Wollam A."/>
            <person name="Pepin K.H."/>
            <person name="Johnson M."/>
            <person name="Bhonagiri V."/>
            <person name="Zhang X."/>
            <person name="Suruliraj S."/>
            <person name="Warren W."/>
            <person name="Chinwalla A."/>
            <person name="Mardis E.R."/>
            <person name="Wilson R.K."/>
        </authorList>
    </citation>
    <scope>NUCLEOTIDE SEQUENCE [LARGE SCALE GENOMIC DNA]</scope>
    <source>
        <strain evidence="2 3">ATCC 23685</strain>
    </source>
</reference>
<evidence type="ECO:0000313" key="2">
    <source>
        <dbReference type="EMBL" id="EFE23852.1"/>
    </source>
</evidence>
<dbReference type="HOGENOM" id="CLU_3288739_0_0_6"/>
<dbReference type="Proteomes" id="UP000003692">
    <property type="component" value="Unassembled WGS sequence"/>
</dbReference>
<gene>
    <name evidence="2" type="ORF">EDWATA_01093</name>
</gene>
<organism evidence="2 3">
    <name type="scientific">Edwardsiella tarda ATCC 23685</name>
    <dbReference type="NCBI Taxonomy" id="500638"/>
    <lineage>
        <taxon>Bacteria</taxon>
        <taxon>Pseudomonadati</taxon>
        <taxon>Pseudomonadota</taxon>
        <taxon>Gammaproteobacteria</taxon>
        <taxon>Enterobacterales</taxon>
        <taxon>Hafniaceae</taxon>
        <taxon>Edwardsiella</taxon>
    </lineage>
</organism>
<keyword evidence="1" id="KW-0472">Membrane</keyword>
<dbReference type="AlphaFoldDB" id="D4F2Z2"/>
<name>D4F2Z2_EDWTA</name>
<feature type="transmembrane region" description="Helical" evidence="1">
    <location>
        <begin position="12"/>
        <end position="30"/>
    </location>
</feature>
<proteinExistence type="predicted"/>
<protein>
    <submittedName>
        <fullName evidence="2">Uncharacterized protein</fullName>
    </submittedName>
</protein>
<sequence>MRRPIIYIKRIALFSAAYFSISIILFLLTPNTTSGDDHAR</sequence>
<comment type="caution">
    <text evidence="2">The sequence shown here is derived from an EMBL/GenBank/DDBJ whole genome shotgun (WGS) entry which is preliminary data.</text>
</comment>
<keyword evidence="1" id="KW-0812">Transmembrane</keyword>
<dbReference type="EMBL" id="ADGK01000050">
    <property type="protein sequence ID" value="EFE23852.1"/>
    <property type="molecule type" value="Genomic_DNA"/>
</dbReference>
<evidence type="ECO:0000256" key="1">
    <source>
        <dbReference type="SAM" id="Phobius"/>
    </source>
</evidence>
<accession>D4F2Z2</accession>
<evidence type="ECO:0000313" key="3">
    <source>
        <dbReference type="Proteomes" id="UP000003692"/>
    </source>
</evidence>
<keyword evidence="1" id="KW-1133">Transmembrane helix</keyword>